<accession>A0A8S5V1I9</accession>
<dbReference type="EMBL" id="BK016182">
    <property type="protein sequence ID" value="DAG00616.1"/>
    <property type="molecule type" value="Genomic_DNA"/>
</dbReference>
<proteinExistence type="predicted"/>
<reference evidence="1" key="1">
    <citation type="journal article" date="2021" name="Proc. Natl. Acad. Sci. U.S.A.">
        <title>A Catalog of Tens of Thousands of Viruses from Human Metagenomes Reveals Hidden Associations with Chronic Diseases.</title>
        <authorList>
            <person name="Tisza M.J."/>
            <person name="Buck C.B."/>
        </authorList>
    </citation>
    <scope>NUCLEOTIDE SEQUENCE</scope>
    <source>
        <strain evidence="1">CtJ2i1</strain>
    </source>
</reference>
<sequence length="63" mass="7585">MEGWEIRLIDEKEILGFRIDRLAKFLDKNKDVEDFNLLARQLTVMQEYYDILVKRIEKAGLLK</sequence>
<protein>
    <submittedName>
        <fullName evidence="1">Uncharacterized protein</fullName>
    </submittedName>
</protein>
<evidence type="ECO:0000313" key="1">
    <source>
        <dbReference type="EMBL" id="DAG00616.1"/>
    </source>
</evidence>
<name>A0A8S5V1I9_9CAUD</name>
<dbReference type="Pfam" id="PF21825">
    <property type="entry name" value="crAss001_48"/>
    <property type="match status" value="1"/>
</dbReference>
<organism evidence="1">
    <name type="scientific">Myoviridae sp. ctJ2i1</name>
    <dbReference type="NCBI Taxonomy" id="2825079"/>
    <lineage>
        <taxon>Viruses</taxon>
        <taxon>Duplodnaviria</taxon>
        <taxon>Heunggongvirae</taxon>
        <taxon>Uroviricota</taxon>
        <taxon>Caudoviricetes</taxon>
    </lineage>
</organism>
<dbReference type="InterPro" id="IPR054052">
    <property type="entry name" value="Y16Q-like"/>
</dbReference>